<name>A0AAE9EIJ0_CAEBR</name>
<gene>
    <name evidence="2" type="ORF">L5515_003433</name>
</gene>
<accession>A0AAE9EIJ0</accession>
<evidence type="ECO:0000313" key="3">
    <source>
        <dbReference type="Proteomes" id="UP000829354"/>
    </source>
</evidence>
<evidence type="ECO:0000313" key="2">
    <source>
        <dbReference type="EMBL" id="UMM21989.1"/>
    </source>
</evidence>
<feature type="region of interest" description="Disordered" evidence="1">
    <location>
        <begin position="79"/>
        <end position="103"/>
    </location>
</feature>
<proteinExistence type="predicted"/>
<reference evidence="2 3" key="1">
    <citation type="submission" date="2022-04" db="EMBL/GenBank/DDBJ databases">
        <title>Chromosome-level reference genomes for two strains of Caenorhabditis briggsae: an improved platform for comparative genomics.</title>
        <authorList>
            <person name="Stevens L."/>
            <person name="Andersen E."/>
        </authorList>
    </citation>
    <scope>NUCLEOTIDE SEQUENCE [LARGE SCALE GENOMIC DNA]</scope>
    <source>
        <strain evidence="2">VX34</strain>
        <tissue evidence="2">Whole-organism</tissue>
    </source>
</reference>
<organism evidence="2 3">
    <name type="scientific">Caenorhabditis briggsae</name>
    <dbReference type="NCBI Taxonomy" id="6238"/>
    <lineage>
        <taxon>Eukaryota</taxon>
        <taxon>Metazoa</taxon>
        <taxon>Ecdysozoa</taxon>
        <taxon>Nematoda</taxon>
        <taxon>Chromadorea</taxon>
        <taxon>Rhabditida</taxon>
        <taxon>Rhabditina</taxon>
        <taxon>Rhabditomorpha</taxon>
        <taxon>Rhabditoidea</taxon>
        <taxon>Rhabditidae</taxon>
        <taxon>Peloderinae</taxon>
        <taxon>Caenorhabditis</taxon>
    </lineage>
</organism>
<keyword evidence="3" id="KW-1185">Reference proteome</keyword>
<dbReference type="AlphaFoldDB" id="A0AAE9EIJ0"/>
<protein>
    <submittedName>
        <fullName evidence="2">Uncharacterized protein</fullName>
    </submittedName>
</protein>
<dbReference type="EMBL" id="CP092622">
    <property type="protein sequence ID" value="UMM21989.1"/>
    <property type="molecule type" value="Genomic_DNA"/>
</dbReference>
<sequence length="103" mass="11124">MDSDSPSLQYAQKSQLLRFYLRSLARAPTDALKVPATTTLRMTPFSGSLSAQRTPHYLSPTRSAPTVCVSHHIVTKPPAAMHQSVFPSAPAEDGDSSRSVPQS</sequence>
<evidence type="ECO:0000256" key="1">
    <source>
        <dbReference type="SAM" id="MobiDB-lite"/>
    </source>
</evidence>
<dbReference type="Proteomes" id="UP000829354">
    <property type="component" value="Chromosome III"/>
</dbReference>